<accession>A0AAV7UFJ0</accession>
<evidence type="ECO:0000313" key="3">
    <source>
        <dbReference type="Proteomes" id="UP001066276"/>
    </source>
</evidence>
<gene>
    <name evidence="2" type="ORF">NDU88_004088</name>
</gene>
<reference evidence="2" key="1">
    <citation type="journal article" date="2022" name="bioRxiv">
        <title>Sequencing and chromosome-scale assembly of the giantPleurodeles waltlgenome.</title>
        <authorList>
            <person name="Brown T."/>
            <person name="Elewa A."/>
            <person name="Iarovenko S."/>
            <person name="Subramanian E."/>
            <person name="Araus A.J."/>
            <person name="Petzold A."/>
            <person name="Susuki M."/>
            <person name="Suzuki K.-i.T."/>
            <person name="Hayashi T."/>
            <person name="Toyoda A."/>
            <person name="Oliveira C."/>
            <person name="Osipova E."/>
            <person name="Leigh N.D."/>
            <person name="Simon A."/>
            <person name="Yun M.H."/>
        </authorList>
    </citation>
    <scope>NUCLEOTIDE SEQUENCE</scope>
    <source>
        <strain evidence="2">20211129_DDA</strain>
        <tissue evidence="2">Liver</tissue>
    </source>
</reference>
<dbReference type="AlphaFoldDB" id="A0AAV7UFJ0"/>
<evidence type="ECO:0000313" key="2">
    <source>
        <dbReference type="EMBL" id="KAJ1187311.1"/>
    </source>
</evidence>
<proteinExistence type="predicted"/>
<keyword evidence="3" id="KW-1185">Reference proteome</keyword>
<feature type="compositionally biased region" description="Polar residues" evidence="1">
    <location>
        <begin position="95"/>
        <end position="111"/>
    </location>
</feature>
<sequence>MRELSEEAHTPGETEEEKPCTSLGKEDAGPDLQTATTSPDDKERYPGSALQSADVTSADMIPEVKETTESTKSSALYEEREEAVAKSREQERNRSATLTEQRTTETPSRAS</sequence>
<protein>
    <submittedName>
        <fullName evidence="2">Uncharacterized protein</fullName>
    </submittedName>
</protein>
<name>A0AAV7UFJ0_PLEWA</name>
<comment type="caution">
    <text evidence="2">The sequence shown here is derived from an EMBL/GenBank/DDBJ whole genome shotgun (WGS) entry which is preliminary data.</text>
</comment>
<feature type="compositionally biased region" description="Basic and acidic residues" evidence="1">
    <location>
        <begin position="1"/>
        <end position="12"/>
    </location>
</feature>
<feature type="region of interest" description="Disordered" evidence="1">
    <location>
        <begin position="1"/>
        <end position="111"/>
    </location>
</feature>
<evidence type="ECO:0000256" key="1">
    <source>
        <dbReference type="SAM" id="MobiDB-lite"/>
    </source>
</evidence>
<dbReference type="EMBL" id="JANPWB010000005">
    <property type="protein sequence ID" value="KAJ1187311.1"/>
    <property type="molecule type" value="Genomic_DNA"/>
</dbReference>
<dbReference type="Proteomes" id="UP001066276">
    <property type="component" value="Chromosome 3_1"/>
</dbReference>
<organism evidence="2 3">
    <name type="scientific">Pleurodeles waltl</name>
    <name type="common">Iberian ribbed newt</name>
    <dbReference type="NCBI Taxonomy" id="8319"/>
    <lineage>
        <taxon>Eukaryota</taxon>
        <taxon>Metazoa</taxon>
        <taxon>Chordata</taxon>
        <taxon>Craniata</taxon>
        <taxon>Vertebrata</taxon>
        <taxon>Euteleostomi</taxon>
        <taxon>Amphibia</taxon>
        <taxon>Batrachia</taxon>
        <taxon>Caudata</taxon>
        <taxon>Salamandroidea</taxon>
        <taxon>Salamandridae</taxon>
        <taxon>Pleurodelinae</taxon>
        <taxon>Pleurodeles</taxon>
    </lineage>
</organism>
<feature type="compositionally biased region" description="Basic and acidic residues" evidence="1">
    <location>
        <begin position="82"/>
        <end position="94"/>
    </location>
</feature>